<gene>
    <name evidence="1" type="ORF">NZK81_02990</name>
</gene>
<dbReference type="Proteomes" id="UP001165583">
    <property type="component" value="Unassembled WGS sequence"/>
</dbReference>
<organism evidence="1 2">
    <name type="scientific">Novosphingobium mangrovi</name>
    <name type="common">ex Huang et al. 2023</name>
    <dbReference type="NCBI Taxonomy" id="2976432"/>
    <lineage>
        <taxon>Bacteria</taxon>
        <taxon>Pseudomonadati</taxon>
        <taxon>Pseudomonadota</taxon>
        <taxon>Alphaproteobacteria</taxon>
        <taxon>Sphingomonadales</taxon>
        <taxon>Sphingomonadaceae</taxon>
        <taxon>Novosphingobium</taxon>
    </lineage>
</organism>
<keyword evidence="2" id="KW-1185">Reference proteome</keyword>
<comment type="caution">
    <text evidence="1">The sequence shown here is derived from an EMBL/GenBank/DDBJ whole genome shotgun (WGS) entry which is preliminary data.</text>
</comment>
<reference evidence="1" key="1">
    <citation type="submission" date="2022-09" db="EMBL/GenBank/DDBJ databases">
        <title>Novosphingobium sp. Nov., a polycyclic aromatic hydrocarbon-degrading bacterium isolated form mangrove sediments in HongKong.</title>
        <authorList>
            <person name="Hu Z."/>
        </authorList>
    </citation>
    <scope>NUCLEOTIDE SEQUENCE</scope>
    <source>
        <strain evidence="1">HK4-1</strain>
    </source>
</reference>
<dbReference type="EMBL" id="JANZXA010000001">
    <property type="protein sequence ID" value="MCT2398506.1"/>
    <property type="molecule type" value="Genomic_DNA"/>
</dbReference>
<evidence type="ECO:0000313" key="2">
    <source>
        <dbReference type="Proteomes" id="UP001165583"/>
    </source>
</evidence>
<proteinExistence type="predicted"/>
<sequence>MSRYRPDPGVGDVIAYLERRRANCLTVAERSPDEAERATVMRQQLDLILGDLRAGMHEGEAGIGLSDDPHDWMEV</sequence>
<evidence type="ECO:0000313" key="1">
    <source>
        <dbReference type="EMBL" id="MCT2398506.1"/>
    </source>
</evidence>
<dbReference type="RefSeq" id="WP_260043668.1">
    <property type="nucleotide sequence ID" value="NZ_JANZXA010000001.1"/>
</dbReference>
<protein>
    <submittedName>
        <fullName evidence="1">Uncharacterized protein</fullName>
    </submittedName>
</protein>
<name>A0ABT2I122_9SPHN</name>
<accession>A0ABT2I122</accession>